<reference evidence="2" key="1">
    <citation type="journal article" date="2019" name="Int. J. Syst. Evol. Microbiol.">
        <title>The Global Catalogue of Microorganisms (GCM) 10K type strain sequencing project: providing services to taxonomists for standard genome sequencing and annotation.</title>
        <authorList>
            <consortium name="The Broad Institute Genomics Platform"/>
            <consortium name="The Broad Institute Genome Sequencing Center for Infectious Disease"/>
            <person name="Wu L."/>
            <person name="Ma J."/>
        </authorList>
    </citation>
    <scope>NUCLEOTIDE SEQUENCE [LARGE SCALE GENOMIC DNA]</scope>
    <source>
        <strain evidence="2">KCTC 52606</strain>
    </source>
</reference>
<gene>
    <name evidence="1" type="ORF">ACFODK_13725</name>
</gene>
<dbReference type="EMBL" id="JBHRSU010000036">
    <property type="protein sequence ID" value="MFC3101944.1"/>
    <property type="molecule type" value="Genomic_DNA"/>
</dbReference>
<accession>A0ABV7EGV2</accession>
<dbReference type="Proteomes" id="UP001595378">
    <property type="component" value="Unassembled WGS sequence"/>
</dbReference>
<keyword evidence="2" id="KW-1185">Reference proteome</keyword>
<dbReference type="RefSeq" id="WP_336920051.1">
    <property type="nucleotide sequence ID" value="NZ_JBANRN010000014.1"/>
</dbReference>
<dbReference type="InterPro" id="IPR024409">
    <property type="entry name" value="DUF3833"/>
</dbReference>
<name>A0ABV7EGV2_9SPHN</name>
<proteinExistence type="predicted"/>
<protein>
    <submittedName>
        <fullName evidence="1">DUF3833 family protein</fullName>
    </submittedName>
</protein>
<evidence type="ECO:0000313" key="2">
    <source>
        <dbReference type="Proteomes" id="UP001595378"/>
    </source>
</evidence>
<comment type="caution">
    <text evidence="1">The sequence shown here is derived from an EMBL/GenBank/DDBJ whole genome shotgun (WGS) entry which is preliminary data.</text>
</comment>
<sequence>MTRHMTTTLRARGFLLHAGAVPALVLVLLSGSSTLQAQAPAARFDPAAFFTGRTTSEGRLTQIFASDKATRVSTFGTRQADGSMVLDQTVKIGDQPERPRTWRLRETSPGRFTGTISDAANDLSGTLSGNTLTLTYTMDNNLNVHQVITAHPGGQSAQNVMRIRRFGITVARLTETIRRAD</sequence>
<dbReference type="Pfam" id="PF12915">
    <property type="entry name" value="DUF3833"/>
    <property type="match status" value="1"/>
</dbReference>
<organism evidence="1 2">
    <name type="scientific">Alteraurantiacibacter lauratis</name>
    <dbReference type="NCBI Taxonomy" id="2054627"/>
    <lineage>
        <taxon>Bacteria</taxon>
        <taxon>Pseudomonadati</taxon>
        <taxon>Pseudomonadota</taxon>
        <taxon>Alphaproteobacteria</taxon>
        <taxon>Sphingomonadales</taxon>
        <taxon>Erythrobacteraceae</taxon>
        <taxon>Alteraurantiacibacter</taxon>
    </lineage>
</organism>
<evidence type="ECO:0000313" key="1">
    <source>
        <dbReference type="EMBL" id="MFC3101944.1"/>
    </source>
</evidence>